<dbReference type="EMBL" id="CP003002">
    <property type="protein sequence ID" value="AEO53563.1"/>
    <property type="molecule type" value="Genomic_DNA"/>
</dbReference>
<keyword evidence="1" id="KW-0472">Membrane</keyword>
<dbReference type="HOGENOM" id="CLU_2147587_0_0_1"/>
<keyword evidence="1" id="KW-1133">Transmembrane helix</keyword>
<gene>
    <name evidence="2" type="ORF">MYCTH_91077</name>
</gene>
<feature type="transmembrane region" description="Helical" evidence="1">
    <location>
        <begin position="20"/>
        <end position="40"/>
    </location>
</feature>
<dbReference type="KEGG" id="mtm:MYCTH_91077"/>
<name>G2Q3K7_THET4</name>
<dbReference type="RefSeq" id="XP_003658808.1">
    <property type="nucleotide sequence ID" value="XM_003658760.1"/>
</dbReference>
<reference evidence="2 3" key="1">
    <citation type="journal article" date="2011" name="Nat. Biotechnol.">
        <title>Comparative genomic analysis of the thermophilic biomass-degrading fungi Myceliophthora thermophila and Thielavia terrestris.</title>
        <authorList>
            <person name="Berka R.M."/>
            <person name="Grigoriev I.V."/>
            <person name="Otillar R."/>
            <person name="Salamov A."/>
            <person name="Grimwood J."/>
            <person name="Reid I."/>
            <person name="Ishmael N."/>
            <person name="John T."/>
            <person name="Darmond C."/>
            <person name="Moisan M.-C."/>
            <person name="Henrissat B."/>
            <person name="Coutinho P.M."/>
            <person name="Lombard V."/>
            <person name="Natvig D.O."/>
            <person name="Lindquist E."/>
            <person name="Schmutz J."/>
            <person name="Lucas S."/>
            <person name="Harris P."/>
            <person name="Powlowski J."/>
            <person name="Bellemare A."/>
            <person name="Taylor D."/>
            <person name="Butler G."/>
            <person name="de Vries R.P."/>
            <person name="Allijn I.E."/>
            <person name="van den Brink J."/>
            <person name="Ushinsky S."/>
            <person name="Storms R."/>
            <person name="Powell A.J."/>
            <person name="Paulsen I.T."/>
            <person name="Elbourne L.D.H."/>
            <person name="Baker S.E."/>
            <person name="Magnuson J."/>
            <person name="LaBoissiere S."/>
            <person name="Clutterbuck A.J."/>
            <person name="Martinez D."/>
            <person name="Wogulis M."/>
            <person name="de Leon A.L."/>
            <person name="Rey M.W."/>
            <person name="Tsang A."/>
        </authorList>
    </citation>
    <scope>NUCLEOTIDE SEQUENCE [LARGE SCALE GENOMIC DNA]</scope>
    <source>
        <strain evidence="3">ATCC 42464 / BCRC 31852 / DSM 1799</strain>
    </source>
</reference>
<dbReference type="AlphaFoldDB" id="G2Q3K7"/>
<evidence type="ECO:0000313" key="3">
    <source>
        <dbReference type="Proteomes" id="UP000007322"/>
    </source>
</evidence>
<dbReference type="Proteomes" id="UP000007322">
    <property type="component" value="Chromosome 1"/>
</dbReference>
<accession>G2Q3K7</accession>
<evidence type="ECO:0000256" key="1">
    <source>
        <dbReference type="SAM" id="Phobius"/>
    </source>
</evidence>
<dbReference type="GeneID" id="11513276"/>
<dbReference type="InParanoid" id="G2Q3K7"/>
<protein>
    <submittedName>
        <fullName evidence="2">Uncharacterized protein</fullName>
    </submittedName>
</protein>
<proteinExistence type="predicted"/>
<evidence type="ECO:0000313" key="2">
    <source>
        <dbReference type="EMBL" id="AEO53563.1"/>
    </source>
</evidence>
<dbReference type="VEuPathDB" id="FungiDB:MYCTH_91077"/>
<keyword evidence="3" id="KW-1185">Reference proteome</keyword>
<keyword evidence="1" id="KW-0812">Transmembrane</keyword>
<sequence length="112" mass="12773">MAIMLLPSNLRAIRIKRKFLVGIFPFNLNIFYILGTLNIVPNELVLSDKFRARIITSYSKDLPTVGTLWSLEGHALADTLYTVTCKFSKKKLLVAGRRIYTAKEWATVLLRT</sequence>
<organism evidence="2 3">
    <name type="scientific">Thermothelomyces thermophilus (strain ATCC 42464 / BCRC 31852 / DSM 1799)</name>
    <name type="common">Sporotrichum thermophile</name>
    <dbReference type="NCBI Taxonomy" id="573729"/>
    <lineage>
        <taxon>Eukaryota</taxon>
        <taxon>Fungi</taxon>
        <taxon>Dikarya</taxon>
        <taxon>Ascomycota</taxon>
        <taxon>Pezizomycotina</taxon>
        <taxon>Sordariomycetes</taxon>
        <taxon>Sordariomycetidae</taxon>
        <taxon>Sordariales</taxon>
        <taxon>Chaetomiaceae</taxon>
        <taxon>Thermothelomyces</taxon>
    </lineage>
</organism>